<dbReference type="CDD" id="cd06225">
    <property type="entry name" value="HAMP"/>
    <property type="match status" value="1"/>
</dbReference>
<dbReference type="GO" id="GO:0016020">
    <property type="term" value="C:membrane"/>
    <property type="evidence" value="ECO:0007669"/>
    <property type="project" value="UniProtKB-SubCell"/>
</dbReference>
<dbReference type="Gene3D" id="6.10.340.10">
    <property type="match status" value="1"/>
</dbReference>
<dbReference type="RefSeq" id="WP_045092946.1">
    <property type="nucleotide sequence ID" value="NZ_CABJDD010000009.1"/>
</dbReference>
<evidence type="ECO:0000256" key="4">
    <source>
        <dbReference type="ARBA" id="ARBA00022777"/>
    </source>
</evidence>
<evidence type="ECO:0000313" key="9">
    <source>
        <dbReference type="Proteomes" id="UP000708338"/>
    </source>
</evidence>
<feature type="coiled-coil region" evidence="5">
    <location>
        <begin position="333"/>
        <end position="360"/>
    </location>
</feature>
<feature type="domain" description="HAMP" evidence="7">
    <location>
        <begin position="293"/>
        <end position="345"/>
    </location>
</feature>
<evidence type="ECO:0000256" key="1">
    <source>
        <dbReference type="ARBA" id="ARBA00004370"/>
    </source>
</evidence>
<dbReference type="InterPro" id="IPR003660">
    <property type="entry name" value="HAMP_dom"/>
</dbReference>
<dbReference type="InterPro" id="IPR003594">
    <property type="entry name" value="HATPase_dom"/>
</dbReference>
<dbReference type="SMART" id="SM00304">
    <property type="entry name" value="HAMP"/>
    <property type="match status" value="1"/>
</dbReference>
<dbReference type="Pfam" id="PF00672">
    <property type="entry name" value="HAMP"/>
    <property type="match status" value="1"/>
</dbReference>
<evidence type="ECO:0000256" key="5">
    <source>
        <dbReference type="SAM" id="Coils"/>
    </source>
</evidence>
<dbReference type="GO" id="GO:0000155">
    <property type="term" value="F:phosphorelay sensor kinase activity"/>
    <property type="evidence" value="ECO:0007669"/>
    <property type="project" value="InterPro"/>
</dbReference>
<protein>
    <submittedName>
        <fullName evidence="8">HAMP domain-containing protein</fullName>
    </submittedName>
</protein>
<reference evidence="8" key="1">
    <citation type="journal article" date="2021" name="Gut Microbes">
        <title>A synthetic consortium of 100 gut commensals modulates the composition and function in a colon model of the microbiome of elderly subjects.</title>
        <authorList>
            <person name="Perez M."/>
            <person name="Ntemiri A."/>
            <person name="Tan H."/>
            <person name="Harris H.M.B."/>
            <person name="Roager H.M."/>
            <person name="Ribiere C."/>
            <person name="O'Toole P.W."/>
        </authorList>
    </citation>
    <scope>NUCLEOTIDE SEQUENCE</scope>
    <source>
        <strain evidence="8">MCC335</strain>
    </source>
</reference>
<dbReference type="InterPro" id="IPR036890">
    <property type="entry name" value="HATPase_C_sf"/>
</dbReference>
<keyword evidence="6" id="KW-1133">Transmembrane helix</keyword>
<dbReference type="Proteomes" id="UP000708338">
    <property type="component" value="Unassembled WGS sequence"/>
</dbReference>
<evidence type="ECO:0000259" key="7">
    <source>
        <dbReference type="PROSITE" id="PS50885"/>
    </source>
</evidence>
<dbReference type="Pfam" id="PF02518">
    <property type="entry name" value="HATPase_c"/>
    <property type="match status" value="1"/>
</dbReference>
<keyword evidence="4" id="KW-0418">Kinase</keyword>
<accession>A0AA41FJ05</accession>
<dbReference type="SUPFAM" id="SSF55874">
    <property type="entry name" value="ATPase domain of HSP90 chaperone/DNA topoisomerase II/histidine kinase"/>
    <property type="match status" value="1"/>
</dbReference>
<organism evidence="8 9">
    <name type="scientific">Enterocloster citroniae</name>
    <dbReference type="NCBI Taxonomy" id="358743"/>
    <lineage>
        <taxon>Bacteria</taxon>
        <taxon>Bacillati</taxon>
        <taxon>Bacillota</taxon>
        <taxon>Clostridia</taxon>
        <taxon>Lachnospirales</taxon>
        <taxon>Lachnospiraceae</taxon>
        <taxon>Enterocloster</taxon>
    </lineage>
</organism>
<dbReference type="SUPFAM" id="SSF158472">
    <property type="entry name" value="HAMP domain-like"/>
    <property type="match status" value="1"/>
</dbReference>
<dbReference type="AlphaFoldDB" id="A0AA41FJ05"/>
<dbReference type="Pfam" id="PF06580">
    <property type="entry name" value="His_kinase"/>
    <property type="match status" value="1"/>
</dbReference>
<keyword evidence="3" id="KW-0808">Transferase</keyword>
<gene>
    <name evidence="8" type="ORF">GPL26_23965</name>
</gene>
<dbReference type="PROSITE" id="PS50885">
    <property type="entry name" value="HAMP"/>
    <property type="match status" value="1"/>
</dbReference>
<keyword evidence="6" id="KW-0472">Membrane</keyword>
<comment type="subcellular location">
    <subcellularLocation>
        <location evidence="1">Membrane</location>
    </subcellularLocation>
</comment>
<proteinExistence type="predicted"/>
<keyword evidence="6" id="KW-0812">Transmembrane</keyword>
<feature type="transmembrane region" description="Helical" evidence="6">
    <location>
        <begin position="267"/>
        <end position="288"/>
    </location>
</feature>
<dbReference type="PANTHER" id="PTHR34220:SF7">
    <property type="entry name" value="SENSOR HISTIDINE KINASE YPDA"/>
    <property type="match status" value="1"/>
</dbReference>
<evidence type="ECO:0000313" key="8">
    <source>
        <dbReference type="EMBL" id="MBT9812656.1"/>
    </source>
</evidence>
<dbReference type="InterPro" id="IPR050640">
    <property type="entry name" value="Bact_2-comp_sensor_kinase"/>
</dbReference>
<feature type="transmembrane region" description="Helical" evidence="6">
    <location>
        <begin position="13"/>
        <end position="35"/>
    </location>
</feature>
<name>A0AA41FJ05_9FIRM</name>
<comment type="caution">
    <text evidence="8">The sequence shown here is derived from an EMBL/GenBank/DDBJ whole genome shotgun (WGS) entry which is preliminary data.</text>
</comment>
<dbReference type="EMBL" id="WQPS01000064">
    <property type="protein sequence ID" value="MBT9812656.1"/>
    <property type="molecule type" value="Genomic_DNA"/>
</dbReference>
<keyword evidence="5" id="KW-0175">Coiled coil</keyword>
<sequence>MALFRKTSLRFRLNLFCMAINLIIIICIAAGIGFISNRMLRQKSVASLEQQATLASERLDALLDRVENASLHFVVNEAYKETYETQKNSDYYDSYLYSTTITSHLLEFLSVQKDIYSMAFFTYDGKSFYRAFNEESGLKTSPGQERLIETFLSDGYSHHWYVIPREGDPSCAEFVFIRKMYNLGGHLRGILSLTLAEKSVTGLFPSELSGDAAYVLLFPQDLYSPTPLSGTPVILDDSQLMVTKPYDRLSANTATLVSKASVYRDSYVLVTVIIFIGIGALVLSFLVFHQATRYFLAPLELIVSKVKLLSQGDYSTRIHAAFHDELGSLANQIDQMAANTEHLMEQIRTSEERKKEYEVAYLQMQMRPHFLYNTLENLCGMVTIGENSTAVSMIHDISQFYRAVLNQGDSIISLKAELEISEHYMRIMDKRYPAMFTWDIQAEDHVMDCCLPKLTLQPLLENSIIHAFASAPDFSSGSIPGKILISCVRKSDRICLTVMDNGSGMTKEQLNCLSGESVSRPGISFGIRSIEERLRLNLGDSVSISIDSAPGKGTVICLLFPVKMAEDHRKDERKMAHDVSFFNR</sequence>
<evidence type="ECO:0000256" key="2">
    <source>
        <dbReference type="ARBA" id="ARBA00022553"/>
    </source>
</evidence>
<dbReference type="Gene3D" id="3.30.565.10">
    <property type="entry name" value="Histidine kinase-like ATPase, C-terminal domain"/>
    <property type="match status" value="1"/>
</dbReference>
<evidence type="ECO:0000256" key="3">
    <source>
        <dbReference type="ARBA" id="ARBA00022679"/>
    </source>
</evidence>
<evidence type="ECO:0000256" key="6">
    <source>
        <dbReference type="SAM" id="Phobius"/>
    </source>
</evidence>
<dbReference type="PANTHER" id="PTHR34220">
    <property type="entry name" value="SENSOR HISTIDINE KINASE YPDA"/>
    <property type="match status" value="1"/>
</dbReference>
<dbReference type="InterPro" id="IPR010559">
    <property type="entry name" value="Sig_transdc_His_kin_internal"/>
</dbReference>
<keyword evidence="2" id="KW-0597">Phosphoprotein</keyword>